<dbReference type="Gene3D" id="3.20.20.80">
    <property type="entry name" value="Glycosidases"/>
    <property type="match status" value="1"/>
</dbReference>
<dbReference type="SUPFAM" id="SSF51445">
    <property type="entry name" value="(Trans)glycosidases"/>
    <property type="match status" value="1"/>
</dbReference>
<evidence type="ECO:0000313" key="4">
    <source>
        <dbReference type="Proteomes" id="UP001496674"/>
    </source>
</evidence>
<dbReference type="Proteomes" id="UP001496674">
    <property type="component" value="Chromosome"/>
</dbReference>
<dbReference type="InterPro" id="IPR003790">
    <property type="entry name" value="GHL10"/>
</dbReference>
<accession>A0ABN6ZEK9</accession>
<dbReference type="InterPro" id="IPR036116">
    <property type="entry name" value="FN3_sf"/>
</dbReference>
<feature type="domain" description="Glycosyl hydrolase-like 10" evidence="2">
    <location>
        <begin position="1"/>
        <end position="319"/>
    </location>
</feature>
<dbReference type="Pfam" id="PF02638">
    <property type="entry name" value="GHL10"/>
    <property type="match status" value="1"/>
</dbReference>
<gene>
    <name evidence="3" type="ORF">BSYN_23610</name>
</gene>
<keyword evidence="1" id="KW-0732">Signal</keyword>
<dbReference type="SUPFAM" id="SSF49265">
    <property type="entry name" value="Fibronectin type III"/>
    <property type="match status" value="1"/>
</dbReference>
<organism evidence="3 4">
    <name type="scientific">Bacteroides sedimenti</name>
    <dbReference type="NCBI Taxonomy" id="2136147"/>
    <lineage>
        <taxon>Bacteria</taxon>
        <taxon>Pseudomonadati</taxon>
        <taxon>Bacteroidota</taxon>
        <taxon>Bacteroidia</taxon>
        <taxon>Bacteroidales</taxon>
        <taxon>Bacteroidaceae</taxon>
        <taxon>Bacteroides</taxon>
    </lineage>
</organism>
<dbReference type="InterPro" id="IPR017853">
    <property type="entry name" value="GH"/>
</dbReference>
<evidence type="ECO:0000313" key="3">
    <source>
        <dbReference type="EMBL" id="BEH00097.1"/>
    </source>
</evidence>
<dbReference type="InterPro" id="IPR013783">
    <property type="entry name" value="Ig-like_fold"/>
</dbReference>
<name>A0ABN6ZEK9_9BACE</name>
<protein>
    <recommendedName>
        <fullName evidence="2">Glycosyl hydrolase-like 10 domain-containing protein</fullName>
    </recommendedName>
</protein>
<dbReference type="PANTHER" id="PTHR43405">
    <property type="entry name" value="GLYCOSYL HYDROLASE DIGH"/>
    <property type="match status" value="1"/>
</dbReference>
<evidence type="ECO:0000259" key="2">
    <source>
        <dbReference type="Pfam" id="PF02638"/>
    </source>
</evidence>
<dbReference type="PANTHER" id="PTHR43405:SF1">
    <property type="entry name" value="GLYCOSYL HYDROLASE DIGH"/>
    <property type="match status" value="1"/>
</dbReference>
<sequence length="896" mass="98992">MRSAWLATVWQLDWPKSKITSTGNEQEINVQKKLMTRILDSLVSANMNAVCFQIRSRCDAMYKSSYEPWSSDLVATRGMDPGYDPLAFVIQEGHKRGIEVHAWINPYRFESQVGQWSGQPGDYNVDHPDWVLAHNGASILNPGLPEVRNRISDIIREIVTNYDVDGILFDDYFYLSGTTAAEDADAFSKYNPEGLKLADWRRSNVNKMIAQVYNTIQEVKPYVTFGVSPAGIWDVTPEIAASYGLTLPQGISGGYAYNSIYCDPVAWLKEGTVDYISPQIYWTTGSGTTDYNKLAPWWSDVALHFGKHFYSSHSISALTASSSTQPVQIDGVTLPAAALSNTEKAILFENTAPQTRFVSTEVGLQIDANRNGDKNDAPGSIFYPVTKVYATAGFVDYLKRYKFTNKALAPAIHWKNTTNPGTVSNISLNGSLLSWTPVTGNAQYSVYAIPANQVESPEVFNSSQYLLGVSYEPSFTINGALNLTDKVLAVAVMDRYGNEFAPVIMGHSCVAASTPVQDYPADQSNSLYPFVFTWEPVSGAISYIIEISEKEDFSNLICAREVYTNSFSTTNLKPLLNGQKYYWRVKTKTAGEISLASAARSFVPNTFCIAQPINAAENVALTPQISWTDAGADATYQLEIASAVNFSDGLILYSAKYNTNSCQLPSGVLVGLKTYYLRVKTMINGVETYTPIVNFTTEARVPDVPQIASPLNGSTIESSTLKVNWNEEPRAKNFRIELCSSNSFSPRQTKIKLVDPFVYETIYDGLTSGTYYVRARAEYNDKDANGNIITAVTNWSDTIQVTYKLPTGIEDIQKEANRYYIINSGAGDKKLVVELCESSKISVSLNSVSGVQLMSLNQLMPAGQHVIDLSIQNVPAGIYLIFIEADGKRETLKLIK</sequence>
<proteinExistence type="predicted"/>
<reference evidence="3 4" key="1">
    <citation type="submission" date="2023-04" db="EMBL/GenBank/DDBJ databases">
        <title>Draft genome sequence of acteroides sedimenti strain YN3PY1.</title>
        <authorList>
            <person name="Yoshida N."/>
        </authorList>
    </citation>
    <scope>NUCLEOTIDE SEQUENCE [LARGE SCALE GENOMIC DNA]</scope>
    <source>
        <strain evidence="3 4">YN3PY1</strain>
    </source>
</reference>
<dbReference type="EMBL" id="AP028055">
    <property type="protein sequence ID" value="BEH00097.1"/>
    <property type="molecule type" value="Genomic_DNA"/>
</dbReference>
<keyword evidence="4" id="KW-1185">Reference proteome</keyword>
<evidence type="ECO:0000256" key="1">
    <source>
        <dbReference type="ARBA" id="ARBA00022729"/>
    </source>
</evidence>
<dbReference type="Gene3D" id="2.60.40.10">
    <property type="entry name" value="Immunoglobulins"/>
    <property type="match status" value="3"/>
</dbReference>
<dbReference type="InterPro" id="IPR052177">
    <property type="entry name" value="Divisome_Glycosyl_Hydrolase"/>
</dbReference>